<dbReference type="OrthoDB" id="9810331at2"/>
<comment type="function">
    <text evidence="5">An accessory protein needed during the final step in the assembly of 30S ribosomal subunit, possibly for assembly of the head region. Essential for efficient processing of 16S rRNA. May be needed both before and after RbfA during the maturation of 16S rRNA. It has affinity for free ribosomal 30S subunits but not for 70S ribosomes.</text>
</comment>
<dbReference type="AlphaFoldDB" id="A0A4P6YWC0"/>
<keyword evidence="2 5" id="KW-0690">Ribosome biogenesis</keyword>
<dbReference type="InterPro" id="IPR009000">
    <property type="entry name" value="Transl_B-barrel_sf"/>
</dbReference>
<comment type="domain">
    <text evidence="5">The PRC barrel domain binds ribosomal protein uS19.</text>
</comment>
<dbReference type="HAMAP" id="MF_00014">
    <property type="entry name" value="Ribosome_mat_RimM"/>
    <property type="match status" value="1"/>
</dbReference>
<dbReference type="GO" id="GO:0006364">
    <property type="term" value="P:rRNA processing"/>
    <property type="evidence" value="ECO:0007669"/>
    <property type="project" value="UniProtKB-UniRule"/>
</dbReference>
<evidence type="ECO:0000256" key="4">
    <source>
        <dbReference type="ARBA" id="ARBA00023186"/>
    </source>
</evidence>
<sequence>MDFFKVGTIVNTHGIRGEVRVIATTDFPEDRFQKGNMIYIDNKEHTALEIQTVRYHKQFVLLSFKDKQNINDIEKYKGMDISVSEEELQDLDEGEYYYKDIIGANVVTEDGQAVGTVSEIFETGANDVWVVKRAGKEDLLLPMIDDVIKSVDIDAQEVVIDLLEGLDD</sequence>
<dbReference type="InterPro" id="IPR011961">
    <property type="entry name" value="RimM"/>
</dbReference>
<dbReference type="RefSeq" id="WP_133364124.1">
    <property type="nucleotide sequence ID" value="NZ_CP037940.1"/>
</dbReference>
<dbReference type="EMBL" id="CP037940">
    <property type="protein sequence ID" value="QBO37047.1"/>
    <property type="molecule type" value="Genomic_DNA"/>
</dbReference>
<keyword evidence="1 5" id="KW-0963">Cytoplasm</keyword>
<accession>A0A4P6YWC0</accession>
<dbReference type="SUPFAM" id="SSF50346">
    <property type="entry name" value="PRC-barrel domain"/>
    <property type="match status" value="1"/>
</dbReference>
<dbReference type="PANTHER" id="PTHR33692:SF1">
    <property type="entry name" value="RIBOSOME MATURATION FACTOR RIMM"/>
    <property type="match status" value="1"/>
</dbReference>
<dbReference type="Gene3D" id="2.40.30.60">
    <property type="entry name" value="RimM"/>
    <property type="match status" value="1"/>
</dbReference>
<protein>
    <recommendedName>
        <fullName evidence="5">Ribosome maturation factor RimM</fullName>
    </recommendedName>
</protein>
<dbReference type="Gene3D" id="2.30.30.240">
    <property type="entry name" value="PRC-barrel domain"/>
    <property type="match status" value="1"/>
</dbReference>
<keyword evidence="4 5" id="KW-0143">Chaperone</keyword>
<organism evidence="8 9">
    <name type="scientific">Periweissella cryptocerci</name>
    <dbReference type="NCBI Taxonomy" id="2506420"/>
    <lineage>
        <taxon>Bacteria</taxon>
        <taxon>Bacillati</taxon>
        <taxon>Bacillota</taxon>
        <taxon>Bacilli</taxon>
        <taxon>Lactobacillales</taxon>
        <taxon>Lactobacillaceae</taxon>
        <taxon>Periweissella</taxon>
    </lineage>
</organism>
<dbReference type="Proteomes" id="UP000292886">
    <property type="component" value="Chromosome"/>
</dbReference>
<dbReference type="GO" id="GO:0042274">
    <property type="term" value="P:ribosomal small subunit biogenesis"/>
    <property type="evidence" value="ECO:0007669"/>
    <property type="project" value="UniProtKB-UniRule"/>
</dbReference>
<dbReference type="PANTHER" id="PTHR33692">
    <property type="entry name" value="RIBOSOME MATURATION FACTOR RIMM"/>
    <property type="match status" value="1"/>
</dbReference>
<evidence type="ECO:0000256" key="2">
    <source>
        <dbReference type="ARBA" id="ARBA00022517"/>
    </source>
</evidence>
<proteinExistence type="inferred from homology"/>
<evidence type="ECO:0000259" key="6">
    <source>
        <dbReference type="Pfam" id="PF01782"/>
    </source>
</evidence>
<dbReference type="InterPro" id="IPR027275">
    <property type="entry name" value="PRC-brl_dom"/>
</dbReference>
<dbReference type="InterPro" id="IPR011033">
    <property type="entry name" value="PRC_barrel-like_sf"/>
</dbReference>
<dbReference type="GO" id="GO:0005840">
    <property type="term" value="C:ribosome"/>
    <property type="evidence" value="ECO:0007669"/>
    <property type="project" value="InterPro"/>
</dbReference>
<evidence type="ECO:0000256" key="3">
    <source>
        <dbReference type="ARBA" id="ARBA00022552"/>
    </source>
</evidence>
<name>A0A4P6YWC0_9LACO</name>
<dbReference type="SUPFAM" id="SSF50447">
    <property type="entry name" value="Translation proteins"/>
    <property type="match status" value="1"/>
</dbReference>
<evidence type="ECO:0000313" key="9">
    <source>
        <dbReference type="Proteomes" id="UP000292886"/>
    </source>
</evidence>
<dbReference type="KEGG" id="wei:EQG49_11580"/>
<dbReference type="InterPro" id="IPR036976">
    <property type="entry name" value="RimM_N_sf"/>
</dbReference>
<evidence type="ECO:0000256" key="5">
    <source>
        <dbReference type="HAMAP-Rule" id="MF_00014"/>
    </source>
</evidence>
<evidence type="ECO:0000259" key="7">
    <source>
        <dbReference type="Pfam" id="PF05239"/>
    </source>
</evidence>
<dbReference type="Pfam" id="PF01782">
    <property type="entry name" value="RimM"/>
    <property type="match status" value="1"/>
</dbReference>
<comment type="subcellular location">
    <subcellularLocation>
        <location evidence="5">Cytoplasm</location>
    </subcellularLocation>
</comment>
<evidence type="ECO:0000313" key="8">
    <source>
        <dbReference type="EMBL" id="QBO37047.1"/>
    </source>
</evidence>
<comment type="similarity">
    <text evidence="5">Belongs to the RimM family.</text>
</comment>
<dbReference type="GO" id="GO:0005737">
    <property type="term" value="C:cytoplasm"/>
    <property type="evidence" value="ECO:0007669"/>
    <property type="project" value="UniProtKB-SubCell"/>
</dbReference>
<feature type="domain" description="RimM N-terminal" evidence="6">
    <location>
        <begin position="6"/>
        <end position="86"/>
    </location>
</feature>
<keyword evidence="3 5" id="KW-0698">rRNA processing</keyword>
<reference evidence="9" key="1">
    <citation type="submission" date="2019-03" db="EMBL/GenBank/DDBJ databases">
        <title>Weissella sp. 26KH-42 Genome sequencing.</title>
        <authorList>
            <person name="Heo J."/>
            <person name="Kim S.-J."/>
            <person name="Kim J.-S."/>
            <person name="Hong S.-B."/>
            <person name="Kwon S.-W."/>
        </authorList>
    </citation>
    <scope>NUCLEOTIDE SEQUENCE [LARGE SCALE GENOMIC DNA]</scope>
    <source>
        <strain evidence="9">26KH-42</strain>
    </source>
</reference>
<feature type="domain" description="PRC-barrel" evidence="7">
    <location>
        <begin position="93"/>
        <end position="165"/>
    </location>
</feature>
<dbReference type="InterPro" id="IPR002676">
    <property type="entry name" value="RimM_N"/>
</dbReference>
<evidence type="ECO:0000256" key="1">
    <source>
        <dbReference type="ARBA" id="ARBA00022490"/>
    </source>
</evidence>
<dbReference type="Pfam" id="PF05239">
    <property type="entry name" value="PRC"/>
    <property type="match status" value="1"/>
</dbReference>
<dbReference type="GO" id="GO:0043022">
    <property type="term" value="F:ribosome binding"/>
    <property type="evidence" value="ECO:0007669"/>
    <property type="project" value="InterPro"/>
</dbReference>
<keyword evidence="9" id="KW-1185">Reference proteome</keyword>
<gene>
    <name evidence="5 8" type="primary">rimM</name>
    <name evidence="8" type="ORF">EQG49_11580</name>
</gene>
<comment type="subunit">
    <text evidence="5">Binds ribosomal protein uS19.</text>
</comment>
<dbReference type="NCBIfam" id="TIGR02273">
    <property type="entry name" value="16S_RimM"/>
    <property type="match status" value="1"/>
</dbReference>